<proteinExistence type="predicted"/>
<keyword evidence="2" id="KW-1185">Reference proteome</keyword>
<dbReference type="Proteomes" id="UP001064048">
    <property type="component" value="Chromosome 5"/>
</dbReference>
<evidence type="ECO:0000313" key="2">
    <source>
        <dbReference type="Proteomes" id="UP001064048"/>
    </source>
</evidence>
<accession>A0ACC0KFF0</accession>
<comment type="caution">
    <text evidence="1">The sequence shown here is derived from an EMBL/GenBank/DDBJ whole genome shotgun (WGS) entry which is preliminary data.</text>
</comment>
<name>A0ACC0KFF0_CHOFU</name>
<dbReference type="EMBL" id="CM046105">
    <property type="protein sequence ID" value="KAI8435023.1"/>
    <property type="molecule type" value="Genomic_DNA"/>
</dbReference>
<reference evidence="1 2" key="1">
    <citation type="journal article" date="2022" name="Genome Biol. Evol.">
        <title>The Spruce Budworm Genome: Reconstructing the Evolutionary History of Antifreeze Proteins.</title>
        <authorList>
            <person name="Beliveau C."/>
            <person name="Gagne P."/>
            <person name="Picq S."/>
            <person name="Vernygora O."/>
            <person name="Keeling C.I."/>
            <person name="Pinkney K."/>
            <person name="Doucet D."/>
            <person name="Wen F."/>
            <person name="Johnston J.S."/>
            <person name="Maaroufi H."/>
            <person name="Boyle B."/>
            <person name="Laroche J."/>
            <person name="Dewar K."/>
            <person name="Juretic N."/>
            <person name="Blackburn G."/>
            <person name="Nisole A."/>
            <person name="Brunet B."/>
            <person name="Brandao M."/>
            <person name="Lumley L."/>
            <person name="Duan J."/>
            <person name="Quan G."/>
            <person name="Lucarotti C.J."/>
            <person name="Roe A.D."/>
            <person name="Sperling F.A.H."/>
            <person name="Levesque R.C."/>
            <person name="Cusson M."/>
        </authorList>
    </citation>
    <scope>NUCLEOTIDE SEQUENCE [LARGE SCALE GENOMIC DNA]</scope>
    <source>
        <strain evidence="1">Glfc:IPQL:Cfum</strain>
    </source>
</reference>
<organism evidence="1 2">
    <name type="scientific">Choristoneura fumiferana</name>
    <name type="common">Spruce budworm moth</name>
    <name type="synonym">Archips fumiferana</name>
    <dbReference type="NCBI Taxonomy" id="7141"/>
    <lineage>
        <taxon>Eukaryota</taxon>
        <taxon>Metazoa</taxon>
        <taxon>Ecdysozoa</taxon>
        <taxon>Arthropoda</taxon>
        <taxon>Hexapoda</taxon>
        <taxon>Insecta</taxon>
        <taxon>Pterygota</taxon>
        <taxon>Neoptera</taxon>
        <taxon>Endopterygota</taxon>
        <taxon>Lepidoptera</taxon>
        <taxon>Glossata</taxon>
        <taxon>Ditrysia</taxon>
        <taxon>Tortricoidea</taxon>
        <taxon>Tortricidae</taxon>
        <taxon>Tortricinae</taxon>
        <taxon>Choristoneura</taxon>
    </lineage>
</organism>
<gene>
    <name evidence="1" type="ORF">MSG28_003455</name>
</gene>
<protein>
    <submittedName>
        <fullName evidence="1">Uncharacterized protein</fullName>
    </submittedName>
</protein>
<sequence length="133" mass="15452">MRPRNIVKYFALLRTNRRNRENFATMTRRVASVAWREWWRRTALQAALAEQTLWQARARRAHVVATVTTMQVFDDDNYLRIALQCGEVIWERGLSTKETSTFIPGMLLYGVVRTGAPRTELHAPDRPASFMKG</sequence>
<evidence type="ECO:0000313" key="1">
    <source>
        <dbReference type="EMBL" id="KAI8435023.1"/>
    </source>
</evidence>